<dbReference type="PROSITE" id="PS51257">
    <property type="entry name" value="PROKAR_LIPOPROTEIN"/>
    <property type="match status" value="1"/>
</dbReference>
<evidence type="ECO:0000313" key="2">
    <source>
        <dbReference type="Proteomes" id="UP000464378"/>
    </source>
</evidence>
<evidence type="ECO:0008006" key="3">
    <source>
        <dbReference type="Google" id="ProtNLM"/>
    </source>
</evidence>
<accession>A0A6C2YPE2</accession>
<keyword evidence="2" id="KW-1185">Reference proteome</keyword>
<dbReference type="AlphaFoldDB" id="A0A6C2YPE2"/>
<dbReference type="InParanoid" id="A0A6C2YPE2"/>
<dbReference type="Proteomes" id="UP000464378">
    <property type="component" value="Chromosome"/>
</dbReference>
<dbReference type="RefSeq" id="WP_162657883.1">
    <property type="nucleotide sequence ID" value="NZ_LR593887.1"/>
</dbReference>
<dbReference type="EMBL" id="LR586016">
    <property type="protein sequence ID" value="VIP02742.1"/>
    <property type="molecule type" value="Genomic_DNA"/>
</dbReference>
<name>A0A6C2YPE2_9BACT</name>
<protein>
    <recommendedName>
        <fullName evidence="3">Lipoprotein</fullName>
    </recommendedName>
</protein>
<dbReference type="EMBL" id="LR593887">
    <property type="protein sequence ID" value="VTS02316.1"/>
    <property type="molecule type" value="Genomic_DNA"/>
</dbReference>
<organism evidence="1">
    <name type="scientific">Tuwongella immobilis</name>
    <dbReference type="NCBI Taxonomy" id="692036"/>
    <lineage>
        <taxon>Bacteria</taxon>
        <taxon>Pseudomonadati</taxon>
        <taxon>Planctomycetota</taxon>
        <taxon>Planctomycetia</taxon>
        <taxon>Gemmatales</taxon>
        <taxon>Gemmataceae</taxon>
        <taxon>Tuwongella</taxon>
    </lineage>
</organism>
<proteinExistence type="predicted"/>
<gene>
    <name evidence="1" type="ORF">GMBLW1_12180</name>
</gene>
<dbReference type="KEGG" id="tim:GMBLW1_12180"/>
<evidence type="ECO:0000313" key="1">
    <source>
        <dbReference type="EMBL" id="VIP02742.1"/>
    </source>
</evidence>
<reference evidence="1" key="1">
    <citation type="submission" date="2019-04" db="EMBL/GenBank/DDBJ databases">
        <authorList>
            <consortium name="Science for Life Laboratories"/>
        </authorList>
    </citation>
    <scope>NUCLEOTIDE SEQUENCE</scope>
    <source>
        <strain evidence="1">MBLW1</strain>
    </source>
</reference>
<sequence>MNRLRLIGQMTLLAGCTLLVVGCGGTPDGITVKGKLVTPPGLKLLKDDNIQIDFFPANDAGSAATAQCTGESLEFTLNRGVGEGVLAGDYKVSVMVQAYPGSQGIEKRRQVYEKINNDFNRDTTPLKYSIPSGSPSQTHNLTVDLAKKAVTAN</sequence>